<organism evidence="6 7">
    <name type="scientific">Dimorphilus gyrociliatus</name>
    <dbReference type="NCBI Taxonomy" id="2664684"/>
    <lineage>
        <taxon>Eukaryota</taxon>
        <taxon>Metazoa</taxon>
        <taxon>Spiralia</taxon>
        <taxon>Lophotrochozoa</taxon>
        <taxon>Annelida</taxon>
        <taxon>Polychaeta</taxon>
        <taxon>Polychaeta incertae sedis</taxon>
        <taxon>Dinophilidae</taxon>
        <taxon>Dimorphilus</taxon>
    </lineage>
</organism>
<sequence length="522" mass="57878">MALAGKICLVTGASRGIGRGIAVQLGEAGAKVYITGRTLKPKPDSKGVSLEEVAEEVQNRGGICVPVVCDHSKDSDIDDLFRQISVENDGKLDVLVNNAYAAVTTLLDTVEKKKFWQKEPANEHWDTVNNVGLRNHYICTVKAANMMVPRKTGLIINISSSGGLSYLFDVAYGVGKAALDRMSVDCGIELKKHNVTCVSLWPGAVKTELLTSAENMNDRFKSILNKYSESTEFSGKAIVALASDPNVYKKTSRILITAELASEYGFKDIDGKMPPSVRWIGMGREIETGKHFVTFHEGSCYFLLGSNFMSLFMSFIAKLFSRTMSSNGLESAMHKVLKTPLNEPFPSNMQMVLFGMGCYWGAERLFWKQKGVYSTQVGFAGGRDDIEVSYRKVCSGQTNHAEVVRVVYDPEKVTFEKLLSLFWENHDPTQGNRQGNDHGSQYRSAIYTLTDDQQEQALNSRNAYQKSLENSAKKGCKITTEIRRAGKFYMAQLDHQQYLEKNPGGYCGLKGTGVVCQLQRLK</sequence>
<comment type="similarity">
    <text evidence="1">Belongs to the MsrA Met sulfoxide reductase family.</text>
</comment>
<comment type="caution">
    <text evidence="6">The sequence shown here is derived from an EMBL/GenBank/DDBJ whole genome shotgun (WGS) entry which is preliminary data.</text>
</comment>
<evidence type="ECO:0000313" key="7">
    <source>
        <dbReference type="Proteomes" id="UP000549394"/>
    </source>
</evidence>
<dbReference type="PANTHER" id="PTHR44147">
    <property type="entry name" value="DEHYDROGENASE/REDUCTASE SDR FAMILY MEMBER 1"/>
    <property type="match status" value="1"/>
</dbReference>
<dbReference type="OrthoDB" id="77405at2759"/>
<reference evidence="6 7" key="1">
    <citation type="submission" date="2020-08" db="EMBL/GenBank/DDBJ databases">
        <authorList>
            <person name="Hejnol A."/>
        </authorList>
    </citation>
    <scope>NUCLEOTIDE SEQUENCE [LARGE SCALE GENOMIC DNA]</scope>
</reference>
<protein>
    <recommendedName>
        <fullName evidence="2">peptide-methionine (S)-S-oxide reductase</fullName>
        <ecNumber evidence="2">1.8.4.11</ecNumber>
    </recommendedName>
    <alternativeName>
        <fullName evidence="4">Peptide-methionine (S)-S-oxide reductase</fullName>
    </alternativeName>
</protein>
<dbReference type="EMBL" id="CAJFCJ010000009">
    <property type="protein sequence ID" value="CAD5119149.1"/>
    <property type="molecule type" value="Genomic_DNA"/>
</dbReference>
<dbReference type="EC" id="1.8.4.11" evidence="2"/>
<dbReference type="SUPFAM" id="SSF51735">
    <property type="entry name" value="NAD(P)-binding Rossmann-fold domains"/>
    <property type="match status" value="1"/>
</dbReference>
<evidence type="ECO:0000256" key="2">
    <source>
        <dbReference type="ARBA" id="ARBA00012502"/>
    </source>
</evidence>
<keyword evidence="7" id="KW-1185">Reference proteome</keyword>
<dbReference type="HAMAP" id="MF_01401">
    <property type="entry name" value="MsrA"/>
    <property type="match status" value="1"/>
</dbReference>
<gene>
    <name evidence="6" type="ORF">DGYR_LOCUS7434</name>
</gene>
<dbReference type="GO" id="GO:0008113">
    <property type="term" value="F:peptide-methionine (S)-S-oxide reductase activity"/>
    <property type="evidence" value="ECO:0007669"/>
    <property type="project" value="UniProtKB-EC"/>
</dbReference>
<dbReference type="AlphaFoldDB" id="A0A7I8VS85"/>
<evidence type="ECO:0000256" key="1">
    <source>
        <dbReference type="ARBA" id="ARBA00005591"/>
    </source>
</evidence>
<feature type="domain" description="Peptide methionine sulphoxide reductase MsrA" evidence="5">
    <location>
        <begin position="352"/>
        <end position="507"/>
    </location>
</feature>
<dbReference type="Pfam" id="PF00106">
    <property type="entry name" value="adh_short"/>
    <property type="match status" value="1"/>
</dbReference>
<evidence type="ECO:0000256" key="3">
    <source>
        <dbReference type="ARBA" id="ARBA00023002"/>
    </source>
</evidence>
<evidence type="ECO:0000313" key="6">
    <source>
        <dbReference type="EMBL" id="CAD5119149.1"/>
    </source>
</evidence>
<dbReference type="PRINTS" id="PR00081">
    <property type="entry name" value="GDHRDH"/>
</dbReference>
<dbReference type="InterPro" id="IPR002569">
    <property type="entry name" value="Met_Sox_Rdtase_MsrA_dom"/>
</dbReference>
<dbReference type="SUPFAM" id="SSF55068">
    <property type="entry name" value="Peptide methionine sulfoxide reductase"/>
    <property type="match status" value="1"/>
</dbReference>
<accession>A0A7I8VS85</accession>
<dbReference type="InterPro" id="IPR036291">
    <property type="entry name" value="NAD(P)-bd_dom_sf"/>
</dbReference>
<dbReference type="Proteomes" id="UP000549394">
    <property type="component" value="Unassembled WGS sequence"/>
</dbReference>
<dbReference type="InterPro" id="IPR036509">
    <property type="entry name" value="Met_Sox_Rdtase_MsrA_sf"/>
</dbReference>
<dbReference type="Gene3D" id="3.40.50.720">
    <property type="entry name" value="NAD(P)-binding Rossmann-like Domain"/>
    <property type="match status" value="1"/>
</dbReference>
<dbReference type="PANTHER" id="PTHR44147:SF2">
    <property type="entry name" value="DEHYDROGENASE_REDUCTASE SDR FAMILY MEMBER 1"/>
    <property type="match status" value="1"/>
</dbReference>
<dbReference type="InterPro" id="IPR002347">
    <property type="entry name" value="SDR_fam"/>
</dbReference>
<dbReference type="Pfam" id="PF01625">
    <property type="entry name" value="PMSR"/>
    <property type="match status" value="1"/>
</dbReference>
<evidence type="ECO:0000256" key="4">
    <source>
        <dbReference type="ARBA" id="ARBA00030643"/>
    </source>
</evidence>
<keyword evidence="3" id="KW-0560">Oxidoreductase</keyword>
<name>A0A7I8VS85_9ANNE</name>
<dbReference type="Gene3D" id="3.30.1060.10">
    <property type="entry name" value="Peptide methionine sulphoxide reductase MsrA"/>
    <property type="match status" value="1"/>
</dbReference>
<proteinExistence type="inferred from homology"/>
<evidence type="ECO:0000259" key="5">
    <source>
        <dbReference type="Pfam" id="PF01625"/>
    </source>
</evidence>
<dbReference type="NCBIfam" id="TIGR00401">
    <property type="entry name" value="msrA"/>
    <property type="match status" value="1"/>
</dbReference>